<evidence type="ECO:0000256" key="2">
    <source>
        <dbReference type="ARBA" id="ARBA00009592"/>
    </source>
</evidence>
<evidence type="ECO:0000313" key="17">
    <source>
        <dbReference type="Proteomes" id="UP001634007"/>
    </source>
</evidence>
<dbReference type="Pfam" id="PF08263">
    <property type="entry name" value="LRRNT_2"/>
    <property type="match status" value="1"/>
</dbReference>
<keyword evidence="5 12" id="KW-0812">Transmembrane</keyword>
<feature type="chain" id="PRO_5044813397" description="Leucine-rich repeat-containing N-terminal plant-type domain-containing protein" evidence="13">
    <location>
        <begin position="22"/>
        <end position="973"/>
    </location>
</feature>
<feature type="signal peptide" evidence="13">
    <location>
        <begin position="1"/>
        <end position="21"/>
    </location>
</feature>
<evidence type="ECO:0008006" key="18">
    <source>
        <dbReference type="Google" id="ProtNLM"/>
    </source>
</evidence>
<keyword evidence="4" id="KW-0433">Leucine-rich repeat</keyword>
<protein>
    <recommendedName>
        <fullName evidence="18">Leucine-rich repeat-containing N-terminal plant-type domain-containing protein</fullName>
    </recommendedName>
</protein>
<evidence type="ECO:0000256" key="4">
    <source>
        <dbReference type="ARBA" id="ARBA00022614"/>
    </source>
</evidence>
<dbReference type="Pfam" id="PF00560">
    <property type="entry name" value="LRR_1"/>
    <property type="match status" value="4"/>
</dbReference>
<keyword evidence="11" id="KW-0325">Glycoprotein</keyword>
<evidence type="ECO:0000256" key="12">
    <source>
        <dbReference type="SAM" id="Phobius"/>
    </source>
</evidence>
<organism evidence="16 17">
    <name type="scientific">Eucalyptus globulus</name>
    <name type="common">Tasmanian blue gum</name>
    <dbReference type="NCBI Taxonomy" id="34317"/>
    <lineage>
        <taxon>Eukaryota</taxon>
        <taxon>Viridiplantae</taxon>
        <taxon>Streptophyta</taxon>
        <taxon>Embryophyta</taxon>
        <taxon>Tracheophyta</taxon>
        <taxon>Spermatophyta</taxon>
        <taxon>Magnoliopsida</taxon>
        <taxon>eudicotyledons</taxon>
        <taxon>Gunneridae</taxon>
        <taxon>Pentapetalae</taxon>
        <taxon>rosids</taxon>
        <taxon>malvids</taxon>
        <taxon>Myrtales</taxon>
        <taxon>Myrtaceae</taxon>
        <taxon>Myrtoideae</taxon>
        <taxon>Eucalypteae</taxon>
        <taxon>Eucalyptus</taxon>
    </lineage>
</organism>
<dbReference type="Pfam" id="PF23598">
    <property type="entry name" value="LRR_14"/>
    <property type="match status" value="1"/>
</dbReference>
<comment type="subcellular location">
    <subcellularLocation>
        <location evidence="1">Cell membrane</location>
        <topology evidence="1">Single-pass type I membrane protein</topology>
    </subcellularLocation>
</comment>
<evidence type="ECO:0000256" key="3">
    <source>
        <dbReference type="ARBA" id="ARBA00022475"/>
    </source>
</evidence>
<dbReference type="PROSITE" id="PS51450">
    <property type="entry name" value="LRR"/>
    <property type="match status" value="1"/>
</dbReference>
<reference evidence="16 17" key="1">
    <citation type="submission" date="2024-11" db="EMBL/GenBank/DDBJ databases">
        <title>Chromosome-level genome assembly of Eucalyptus globulus Labill. provides insights into its genome evolution.</title>
        <authorList>
            <person name="Li X."/>
        </authorList>
    </citation>
    <scope>NUCLEOTIDE SEQUENCE [LARGE SCALE GENOMIC DNA]</scope>
    <source>
        <strain evidence="16">CL2024</strain>
        <tissue evidence="16">Fresh tender leaves</tissue>
    </source>
</reference>
<dbReference type="SMART" id="SM00369">
    <property type="entry name" value="LRR_TYP"/>
    <property type="match status" value="9"/>
</dbReference>
<name>A0ABD3J590_EUCGL</name>
<comment type="caution">
    <text evidence="16">The sequence shown here is derived from an EMBL/GenBank/DDBJ whole genome shotgun (WGS) entry which is preliminary data.</text>
</comment>
<evidence type="ECO:0000256" key="9">
    <source>
        <dbReference type="ARBA" id="ARBA00023136"/>
    </source>
</evidence>
<evidence type="ECO:0000256" key="11">
    <source>
        <dbReference type="ARBA" id="ARBA00023180"/>
    </source>
</evidence>
<dbReference type="InterPro" id="IPR001611">
    <property type="entry name" value="Leu-rich_rpt"/>
</dbReference>
<dbReference type="InterPro" id="IPR055414">
    <property type="entry name" value="LRR_R13L4/SHOC2-like"/>
</dbReference>
<evidence type="ECO:0000259" key="15">
    <source>
        <dbReference type="Pfam" id="PF23598"/>
    </source>
</evidence>
<evidence type="ECO:0000256" key="7">
    <source>
        <dbReference type="ARBA" id="ARBA00022737"/>
    </source>
</evidence>
<dbReference type="AlphaFoldDB" id="A0ABD3J590"/>
<gene>
    <name evidence="16" type="ORF">ACJRO7_033983</name>
</gene>
<feature type="transmembrane region" description="Helical" evidence="12">
    <location>
        <begin position="925"/>
        <end position="946"/>
    </location>
</feature>
<feature type="domain" description="Disease resistance R13L4/SHOC-2-like LRR" evidence="15">
    <location>
        <begin position="97"/>
        <end position="224"/>
    </location>
</feature>
<dbReference type="Pfam" id="PF13855">
    <property type="entry name" value="LRR_8"/>
    <property type="match status" value="2"/>
</dbReference>
<keyword evidence="10" id="KW-0675">Receptor</keyword>
<keyword evidence="8 12" id="KW-1133">Transmembrane helix</keyword>
<dbReference type="EMBL" id="JBJKBG010000009">
    <property type="protein sequence ID" value="KAL3721569.1"/>
    <property type="molecule type" value="Genomic_DNA"/>
</dbReference>
<dbReference type="SUPFAM" id="SSF52047">
    <property type="entry name" value="RNI-like"/>
    <property type="match status" value="1"/>
</dbReference>
<keyword evidence="7" id="KW-0677">Repeat</keyword>
<dbReference type="InterPro" id="IPR003591">
    <property type="entry name" value="Leu-rich_rpt_typical-subtyp"/>
</dbReference>
<keyword evidence="17" id="KW-1185">Reference proteome</keyword>
<dbReference type="PANTHER" id="PTHR48061">
    <property type="entry name" value="LEUCINE-RICH REPEAT RECEPTOR PROTEIN KINASE EMS1-LIKE-RELATED"/>
    <property type="match status" value="1"/>
</dbReference>
<dbReference type="Gene3D" id="3.80.10.10">
    <property type="entry name" value="Ribonuclease Inhibitor"/>
    <property type="match status" value="4"/>
</dbReference>
<dbReference type="InterPro" id="IPR046956">
    <property type="entry name" value="RLP23-like"/>
</dbReference>
<evidence type="ECO:0000259" key="14">
    <source>
        <dbReference type="Pfam" id="PF08263"/>
    </source>
</evidence>
<evidence type="ECO:0000256" key="10">
    <source>
        <dbReference type="ARBA" id="ARBA00023170"/>
    </source>
</evidence>
<dbReference type="GO" id="GO:0005886">
    <property type="term" value="C:plasma membrane"/>
    <property type="evidence" value="ECO:0007669"/>
    <property type="project" value="UniProtKB-SubCell"/>
</dbReference>
<dbReference type="PRINTS" id="PR00019">
    <property type="entry name" value="LEURICHRPT"/>
</dbReference>
<evidence type="ECO:0000256" key="6">
    <source>
        <dbReference type="ARBA" id="ARBA00022729"/>
    </source>
</evidence>
<keyword evidence="6 13" id="KW-0732">Signal</keyword>
<evidence type="ECO:0000313" key="16">
    <source>
        <dbReference type="EMBL" id="KAL3721569.1"/>
    </source>
</evidence>
<keyword evidence="3" id="KW-1003">Cell membrane</keyword>
<accession>A0ABD3J590</accession>
<dbReference type="Proteomes" id="UP001634007">
    <property type="component" value="Unassembled WGS sequence"/>
</dbReference>
<dbReference type="InterPro" id="IPR032675">
    <property type="entry name" value="LRR_dom_sf"/>
</dbReference>
<evidence type="ECO:0000256" key="8">
    <source>
        <dbReference type="ARBA" id="ARBA00022989"/>
    </source>
</evidence>
<dbReference type="FunFam" id="3.80.10.10:FF:000095">
    <property type="entry name" value="LRR receptor-like serine/threonine-protein kinase GSO1"/>
    <property type="match status" value="1"/>
</dbReference>
<evidence type="ECO:0000256" key="13">
    <source>
        <dbReference type="SAM" id="SignalP"/>
    </source>
</evidence>
<comment type="similarity">
    <text evidence="2">Belongs to the RLP family.</text>
</comment>
<proteinExistence type="inferred from homology"/>
<dbReference type="SUPFAM" id="SSF52058">
    <property type="entry name" value="L domain-like"/>
    <property type="match status" value="2"/>
</dbReference>
<sequence length="973" mass="107112">MKLGAPLLMAVSLILVHPVFSNAAARVTSRKPKCHEDERSALLEFKRAFFSESLCESYDYLVTAKLESWQAAKGEAGDCCAWDGVECDEETGRVIGLDLENSCLLGPIDSNASLFRLVHLQRLNLAANDFRSSQIPSAIGNLQELTSLLLFQSSFHGQIPWEVLNLTNLSFLDLSNNALELKSPSIENLVRSLTKLEGLNLCQVVMSSPLPNAIADLSNLTSLAFANCSLQGELPMATFELPRLETLDVSLNKNLSVRMPEFRQSSRLKSLLLSWTRCSGQLPSSLGNLSSLNELKIASCELSGIIPSSVGELARLYTLDLNGNQLTGEIPPSLGKLVRLGYLDLSSNQLSGEIPSSLMNLAKVTLFDLSYNRLTGQIPSRISGLTSVLKLDLSYNRLEGPMPSTIFGLKNLNKLAVISNNLNGTAQFDLLMKHQSLQSLYLSFNNFSLATKDLNVSLSTIVVLGLASCSLREFPKFIAKLDTLQHIDLSYNGISGKVPQWLLNVSPENLAHLNLSKNSLTGFSSYPVKFKWANLQTLDLRYNGMEGQLPVPPRSILFYLASNNKLTGQIPPAMCQLSSIQILDLAKNELSGVLPSCLSNLSNTVSTLSLHGNGFYGRIPRLQKGACELKMVDLSDNQLQGPLPRGLGKCVGLEFLNLGNNRIVDTFPSGLGSLPNLKVLILHHNRFHGVVKEPQGNHHRFPKLHIIDLSMNNFSGGLPSKYFDSWNAMKFAEPDEAVYFTEQMVQEAWFSTSSGEYDYSITILNKGIEMEYNKILEYLTVIDLSSNSFVGEIPSSIGSLTELHLLNLSNNAIAGSIPSSLGNLTNLEALDLSGNELTGKIPPELTKLTSLAFFNVSDNRLSGPIPREKQFNTFENSSYARNWGLCGAPLTKKCSNLEASPPPPSQGTSVKEDSRTWIEELDWKIVLMGFASGLVVGSVVGLNYTARIERWFVDKFCQGKQRRRRGHRRRRVV</sequence>
<dbReference type="FunFam" id="3.80.10.10:FF:000213">
    <property type="entry name" value="Tyrosine-sulfated glycopeptide receptor 1"/>
    <property type="match status" value="1"/>
</dbReference>
<dbReference type="InterPro" id="IPR013210">
    <property type="entry name" value="LRR_N_plant-typ"/>
</dbReference>
<feature type="domain" description="Leucine-rich repeat-containing N-terminal plant-type" evidence="14">
    <location>
        <begin position="35"/>
        <end position="88"/>
    </location>
</feature>
<keyword evidence="9 12" id="KW-0472">Membrane</keyword>
<dbReference type="SMART" id="SM00365">
    <property type="entry name" value="LRR_SD22"/>
    <property type="match status" value="6"/>
</dbReference>
<evidence type="ECO:0000256" key="1">
    <source>
        <dbReference type="ARBA" id="ARBA00004251"/>
    </source>
</evidence>
<evidence type="ECO:0000256" key="5">
    <source>
        <dbReference type="ARBA" id="ARBA00022692"/>
    </source>
</evidence>
<dbReference type="PANTHER" id="PTHR48061:SF50">
    <property type="entry name" value="LEUCINE-RICH REPEAT-CONTAINING N-TERMINAL PLANT-TYPE DOMAIN-CONTAINING PROTEIN"/>
    <property type="match status" value="1"/>
</dbReference>